<protein>
    <submittedName>
        <fullName evidence="1">Uncharacterized protein</fullName>
    </submittedName>
</protein>
<keyword evidence="2" id="KW-1185">Reference proteome</keyword>
<evidence type="ECO:0000313" key="1">
    <source>
        <dbReference type="EMBL" id="MFC7746744.1"/>
    </source>
</evidence>
<reference evidence="2" key="1">
    <citation type="journal article" date="2019" name="Int. J. Syst. Evol. Microbiol.">
        <title>The Global Catalogue of Microorganisms (GCM) 10K type strain sequencing project: providing services to taxonomists for standard genome sequencing and annotation.</title>
        <authorList>
            <consortium name="The Broad Institute Genomics Platform"/>
            <consortium name="The Broad Institute Genome Sequencing Center for Infectious Disease"/>
            <person name="Wu L."/>
            <person name="Ma J."/>
        </authorList>
    </citation>
    <scope>NUCLEOTIDE SEQUENCE [LARGE SCALE GENOMIC DNA]</scope>
    <source>
        <strain evidence="2">JCM 30234</strain>
    </source>
</reference>
<dbReference type="Proteomes" id="UP001596620">
    <property type="component" value="Unassembled WGS sequence"/>
</dbReference>
<gene>
    <name evidence="1" type="ORF">ACFQU8_05765</name>
</gene>
<evidence type="ECO:0000313" key="2">
    <source>
        <dbReference type="Proteomes" id="UP001596620"/>
    </source>
</evidence>
<name>A0ABW2USL3_9BACI</name>
<sequence length="106" mass="11911">MGIDPFVIHDRDMGKQNASAVNDSILKAVGDKNKVVALEECMEDLLGYPEPNENKPYKAYQFINDNWGSDWDGINPDWRSIIERLIFSRMSGGNAYSEVAASINKD</sequence>
<proteinExistence type="predicted"/>
<organism evidence="1 2">
    <name type="scientific">Lentibacillus kimchii</name>
    <dbReference type="NCBI Taxonomy" id="1542911"/>
    <lineage>
        <taxon>Bacteria</taxon>
        <taxon>Bacillati</taxon>
        <taxon>Bacillota</taxon>
        <taxon>Bacilli</taxon>
        <taxon>Bacillales</taxon>
        <taxon>Bacillaceae</taxon>
        <taxon>Lentibacillus</taxon>
    </lineage>
</organism>
<dbReference type="RefSeq" id="WP_382358252.1">
    <property type="nucleotide sequence ID" value="NZ_JBHTGR010000010.1"/>
</dbReference>
<dbReference type="EMBL" id="JBHTGR010000010">
    <property type="protein sequence ID" value="MFC7746744.1"/>
    <property type="molecule type" value="Genomic_DNA"/>
</dbReference>
<accession>A0ABW2USL3</accession>
<comment type="caution">
    <text evidence="1">The sequence shown here is derived from an EMBL/GenBank/DDBJ whole genome shotgun (WGS) entry which is preliminary data.</text>
</comment>